<feature type="non-terminal residue" evidence="1">
    <location>
        <position position="179"/>
    </location>
</feature>
<organism evidence="1">
    <name type="scientific">Tanacetum cinerariifolium</name>
    <name type="common">Dalmatian daisy</name>
    <name type="synonym">Chrysanthemum cinerariifolium</name>
    <dbReference type="NCBI Taxonomy" id="118510"/>
    <lineage>
        <taxon>Eukaryota</taxon>
        <taxon>Viridiplantae</taxon>
        <taxon>Streptophyta</taxon>
        <taxon>Embryophyta</taxon>
        <taxon>Tracheophyta</taxon>
        <taxon>Spermatophyta</taxon>
        <taxon>Magnoliopsida</taxon>
        <taxon>eudicotyledons</taxon>
        <taxon>Gunneridae</taxon>
        <taxon>Pentapetalae</taxon>
        <taxon>asterids</taxon>
        <taxon>campanulids</taxon>
        <taxon>Asterales</taxon>
        <taxon>Asteraceae</taxon>
        <taxon>Asteroideae</taxon>
        <taxon>Anthemideae</taxon>
        <taxon>Anthemidinae</taxon>
        <taxon>Tanacetum</taxon>
    </lineage>
</organism>
<proteinExistence type="predicted"/>
<protein>
    <submittedName>
        <fullName evidence="1">Uncharacterized protein</fullName>
    </submittedName>
</protein>
<name>A0A699K621_TANCI</name>
<gene>
    <name evidence="1" type="ORF">Tci_645394</name>
</gene>
<evidence type="ECO:0000313" key="1">
    <source>
        <dbReference type="EMBL" id="GFA73422.1"/>
    </source>
</evidence>
<sequence>MEDVQELFRKLLNDVQNIHEELAEYINIPSWNCPAFSSHDNDDDENYTIAITTEEPDNSLSMGDEHLDTILVTESDEGIKSSVEDLIPIPSEYEGIHDNMRDVLFHDNSPPLDVFEDQFEEFSDSNDDSTSIDDDYFCENPNLRKLFWSVCVVRLGKGRQGGDQGAGKVFGCFLGNVME</sequence>
<reference evidence="1" key="1">
    <citation type="journal article" date="2019" name="Sci. Rep.">
        <title>Draft genome of Tanacetum cinerariifolium, the natural source of mosquito coil.</title>
        <authorList>
            <person name="Yamashiro T."/>
            <person name="Shiraishi A."/>
            <person name="Satake H."/>
            <person name="Nakayama K."/>
        </authorList>
    </citation>
    <scope>NUCLEOTIDE SEQUENCE</scope>
</reference>
<accession>A0A699K621</accession>
<comment type="caution">
    <text evidence="1">The sequence shown here is derived from an EMBL/GenBank/DDBJ whole genome shotgun (WGS) entry which is preliminary data.</text>
</comment>
<dbReference type="AlphaFoldDB" id="A0A699K621"/>
<dbReference type="EMBL" id="BKCJ010477827">
    <property type="protein sequence ID" value="GFA73422.1"/>
    <property type="molecule type" value="Genomic_DNA"/>
</dbReference>